<dbReference type="EMBL" id="LSYV01000034">
    <property type="protein sequence ID" value="KXZ47686.1"/>
    <property type="molecule type" value="Genomic_DNA"/>
</dbReference>
<proteinExistence type="predicted"/>
<accession>A0A150GCW8</accession>
<protein>
    <submittedName>
        <fullName evidence="2">Uncharacterized protein</fullName>
    </submittedName>
</protein>
<dbReference type="Proteomes" id="UP000075714">
    <property type="component" value="Unassembled WGS sequence"/>
</dbReference>
<keyword evidence="3" id="KW-1185">Reference proteome</keyword>
<evidence type="ECO:0000313" key="2">
    <source>
        <dbReference type="EMBL" id="KXZ47686.1"/>
    </source>
</evidence>
<evidence type="ECO:0000256" key="1">
    <source>
        <dbReference type="SAM" id="MobiDB-lite"/>
    </source>
</evidence>
<sequence length="524" mass="54516">MGQSACPFTFAQLTARGYGFDNCQPTQCSVSTACLLSCKCMRGDGVIVTVTKDLTQCAGYPDPTEITLLFDLDGDNTLKCLLDRPCTADGSSLYNVVDYGAYYSAPAVFRASGGVQSWNGDSGAHWLWSDCNANTGAAAKTVVFTGCFNSTAFDDDISVKVGGMDGFFQYTTVSLNGIPARKGINNYDIKGTIKVAGCTTGVQVNFELSSLTVGGQLGSAYAGLLDASAAPHAIVSNAMSGGGMSTPSRSLHITSTSSNTSCLNFPTGFSDLSFYYNGNANGAVAVAAYTSASCAGPTIVTVQVPAGGTGSSGLVANPLQLTPFGALAMSVRVSQPSSSSISVYIVMWATSAFSSSDPSGSGSGSGSVVKLLGDPDNKPKVKRQLKCKPAPDVAWVPAQSNPRWVVAEFEQRPQASIVASVLVWILNVDPELDDPITDITMQVLPQGSTADRAARQVPIFRAAGQELSCPALNRYNLNATLISTALPLDTFRSARIMHVGVNISTAAAKRNQLPQIAAVGLQLA</sequence>
<feature type="region of interest" description="Disordered" evidence="1">
    <location>
        <begin position="354"/>
        <end position="380"/>
    </location>
</feature>
<dbReference type="AlphaFoldDB" id="A0A150GCW8"/>
<reference evidence="3" key="1">
    <citation type="journal article" date="2016" name="Nat. Commun.">
        <title>The Gonium pectorale genome demonstrates co-option of cell cycle regulation during the evolution of multicellularity.</title>
        <authorList>
            <person name="Hanschen E.R."/>
            <person name="Marriage T.N."/>
            <person name="Ferris P.J."/>
            <person name="Hamaji T."/>
            <person name="Toyoda A."/>
            <person name="Fujiyama A."/>
            <person name="Neme R."/>
            <person name="Noguchi H."/>
            <person name="Minakuchi Y."/>
            <person name="Suzuki M."/>
            <person name="Kawai-Toyooka H."/>
            <person name="Smith D.R."/>
            <person name="Sparks H."/>
            <person name="Anderson J."/>
            <person name="Bakaric R."/>
            <person name="Luria V."/>
            <person name="Karger A."/>
            <person name="Kirschner M.W."/>
            <person name="Durand P.M."/>
            <person name="Michod R.E."/>
            <person name="Nozaki H."/>
            <person name="Olson B.J."/>
        </authorList>
    </citation>
    <scope>NUCLEOTIDE SEQUENCE [LARGE SCALE GENOMIC DNA]</scope>
    <source>
        <strain evidence="3">NIES-2863</strain>
    </source>
</reference>
<comment type="caution">
    <text evidence="2">The sequence shown here is derived from an EMBL/GenBank/DDBJ whole genome shotgun (WGS) entry which is preliminary data.</text>
</comment>
<evidence type="ECO:0000313" key="3">
    <source>
        <dbReference type="Proteomes" id="UP000075714"/>
    </source>
</evidence>
<organism evidence="2 3">
    <name type="scientific">Gonium pectorale</name>
    <name type="common">Green alga</name>
    <dbReference type="NCBI Taxonomy" id="33097"/>
    <lineage>
        <taxon>Eukaryota</taxon>
        <taxon>Viridiplantae</taxon>
        <taxon>Chlorophyta</taxon>
        <taxon>core chlorophytes</taxon>
        <taxon>Chlorophyceae</taxon>
        <taxon>CS clade</taxon>
        <taxon>Chlamydomonadales</taxon>
        <taxon>Volvocaceae</taxon>
        <taxon>Gonium</taxon>
    </lineage>
</organism>
<name>A0A150GCW8_GONPE</name>
<gene>
    <name evidence="2" type="ORF">GPECTOR_33g568</name>
</gene>